<proteinExistence type="predicted"/>
<feature type="compositionally biased region" description="Basic and acidic residues" evidence="1">
    <location>
        <begin position="83"/>
        <end position="95"/>
    </location>
</feature>
<keyword evidence="3" id="KW-1185">Reference proteome</keyword>
<organism evidence="2 3">
    <name type="scientific">Protopolystoma xenopodis</name>
    <dbReference type="NCBI Taxonomy" id="117903"/>
    <lineage>
        <taxon>Eukaryota</taxon>
        <taxon>Metazoa</taxon>
        <taxon>Spiralia</taxon>
        <taxon>Lophotrochozoa</taxon>
        <taxon>Platyhelminthes</taxon>
        <taxon>Monogenea</taxon>
        <taxon>Polyopisthocotylea</taxon>
        <taxon>Polystomatidea</taxon>
        <taxon>Polystomatidae</taxon>
        <taxon>Protopolystoma</taxon>
    </lineage>
</organism>
<gene>
    <name evidence="2" type="ORF">PXEA_LOCUS4649</name>
</gene>
<evidence type="ECO:0000256" key="1">
    <source>
        <dbReference type="SAM" id="MobiDB-lite"/>
    </source>
</evidence>
<protein>
    <submittedName>
        <fullName evidence="2">Uncharacterized protein</fullName>
    </submittedName>
</protein>
<feature type="compositionally biased region" description="Polar residues" evidence="1">
    <location>
        <begin position="161"/>
        <end position="181"/>
    </location>
</feature>
<evidence type="ECO:0000313" key="3">
    <source>
        <dbReference type="Proteomes" id="UP000784294"/>
    </source>
</evidence>
<name>A0A448WGQ9_9PLAT</name>
<feature type="compositionally biased region" description="Polar residues" evidence="1">
    <location>
        <begin position="44"/>
        <end position="56"/>
    </location>
</feature>
<evidence type="ECO:0000313" key="2">
    <source>
        <dbReference type="EMBL" id="VEL11209.1"/>
    </source>
</evidence>
<accession>A0A448WGQ9</accession>
<dbReference type="Proteomes" id="UP000784294">
    <property type="component" value="Unassembled WGS sequence"/>
</dbReference>
<feature type="region of interest" description="Disordered" evidence="1">
    <location>
        <begin position="42"/>
        <end position="188"/>
    </location>
</feature>
<dbReference type="EMBL" id="CAAALY010011184">
    <property type="protein sequence ID" value="VEL11209.1"/>
    <property type="molecule type" value="Genomic_DNA"/>
</dbReference>
<dbReference type="AlphaFoldDB" id="A0A448WGQ9"/>
<feature type="compositionally biased region" description="Basic residues" evidence="1">
    <location>
        <begin position="96"/>
        <end position="109"/>
    </location>
</feature>
<feature type="compositionally biased region" description="Low complexity" evidence="1">
    <location>
        <begin position="57"/>
        <end position="70"/>
    </location>
</feature>
<comment type="caution">
    <text evidence="2">The sequence shown here is derived from an EMBL/GenBank/DDBJ whole genome shotgun (WGS) entry which is preliminary data.</text>
</comment>
<feature type="non-terminal residue" evidence="2">
    <location>
        <position position="347"/>
    </location>
</feature>
<sequence length="347" mass="38061">ATASGAIYIDGIEGDREAGIESPRYLNQEIITEELIGLSHGTRETLSSTQSNRQLLGSSSEASPGATSSGIGQSRLRFIRCSDSTRGDSHTPELKHRQHSTHNRRHQHGPRSGEGSGDHGLRALSSGEEETACIKSSPEAPSTSYRGSQGRCRSSAGCPESSASTSGANTTISPSANATSSHHQRLRRSARQFKRLAEQRRAAREREAARERADALEAQRRRLAVRRSARFRRRLSDDDVIPTIRQHESFRDAQSVSGGDAVTTDTVEPIALSSLTSITPIRRLGNAAGNARKEESNINQFSSLVFDKAIVAKSLTRAVRRNDCQERMKTAILKSIDYIIQNRRELY</sequence>
<reference evidence="2" key="1">
    <citation type="submission" date="2018-11" db="EMBL/GenBank/DDBJ databases">
        <authorList>
            <consortium name="Pathogen Informatics"/>
        </authorList>
    </citation>
    <scope>NUCLEOTIDE SEQUENCE</scope>
</reference>